<dbReference type="PROSITE" id="PS51782">
    <property type="entry name" value="LYSM"/>
    <property type="match status" value="1"/>
</dbReference>
<dbReference type="Gene3D" id="1.10.510.10">
    <property type="entry name" value="Transferase(Phosphotransferase) domain 1"/>
    <property type="match status" value="1"/>
</dbReference>
<dbReference type="InterPro" id="IPR036779">
    <property type="entry name" value="LysM_dom_sf"/>
</dbReference>
<dbReference type="InterPro" id="IPR001245">
    <property type="entry name" value="Ser-Thr/Tyr_kinase_cat_dom"/>
</dbReference>
<comment type="subcellular location">
    <subcellularLocation>
        <location evidence="1">Cell membrane</location>
        <topology evidence="1">Single-pass membrane protein</topology>
    </subcellularLocation>
</comment>
<evidence type="ECO:0000256" key="5">
    <source>
        <dbReference type="ARBA" id="ARBA00022741"/>
    </source>
</evidence>
<dbReference type="InterPro" id="IPR018392">
    <property type="entry name" value="LysM"/>
</dbReference>
<feature type="domain" description="Protein kinase" evidence="11">
    <location>
        <begin position="317"/>
        <end position="599"/>
    </location>
</feature>
<evidence type="ECO:0000256" key="4">
    <source>
        <dbReference type="ARBA" id="ARBA00022729"/>
    </source>
</evidence>
<keyword evidence="8 10" id="KW-0472">Membrane</keyword>
<evidence type="ECO:0000256" key="6">
    <source>
        <dbReference type="ARBA" id="ARBA00022840"/>
    </source>
</evidence>
<dbReference type="InterPro" id="IPR000719">
    <property type="entry name" value="Prot_kinase_dom"/>
</dbReference>
<proteinExistence type="predicted"/>
<name>A5YJW0_SOYBN</name>
<evidence type="ECO:0000256" key="3">
    <source>
        <dbReference type="ARBA" id="ARBA00022692"/>
    </source>
</evidence>
<keyword evidence="2" id="KW-1003">Cell membrane</keyword>
<dbReference type="SUPFAM" id="SSF54106">
    <property type="entry name" value="LysM domain"/>
    <property type="match status" value="1"/>
</dbReference>
<keyword evidence="6" id="KW-0067">ATP-binding</keyword>
<dbReference type="InterPro" id="IPR008271">
    <property type="entry name" value="Ser/Thr_kinase_AS"/>
</dbReference>
<evidence type="ECO:0000256" key="1">
    <source>
        <dbReference type="ARBA" id="ARBA00004162"/>
    </source>
</evidence>
<dbReference type="SMART" id="SM00257">
    <property type="entry name" value="LysM"/>
    <property type="match status" value="1"/>
</dbReference>
<dbReference type="Pfam" id="PF01476">
    <property type="entry name" value="LysM"/>
    <property type="match status" value="1"/>
</dbReference>
<evidence type="ECO:0000256" key="9">
    <source>
        <dbReference type="ARBA" id="ARBA00023157"/>
    </source>
</evidence>
<dbReference type="InterPro" id="IPR011009">
    <property type="entry name" value="Kinase-like_dom_sf"/>
</dbReference>
<protein>
    <submittedName>
        <fullName evidence="13">LYK11</fullName>
    </submittedName>
</protein>
<keyword evidence="9" id="KW-1015">Disulfide bond</keyword>
<reference evidence="13" key="1">
    <citation type="journal article" date="2007" name="Plant Physiol.">
        <title>Molecular evolution of lysin motif-type receptor-like kinases in plants.</title>
        <authorList>
            <person name="Zhang X.C."/>
            <person name="Wu X."/>
            <person name="Findley S."/>
            <person name="Wan J."/>
            <person name="Libault M."/>
            <person name="Nguyen H.T."/>
            <person name="Cannon S.B."/>
            <person name="Stacey G."/>
        </authorList>
    </citation>
    <scope>NUCLEOTIDE SEQUENCE</scope>
</reference>
<dbReference type="ExpressionAtlas" id="A5YJW0">
    <property type="expression patterns" value="baseline and differential"/>
</dbReference>
<dbReference type="GO" id="GO:0005886">
    <property type="term" value="C:plasma membrane"/>
    <property type="evidence" value="ECO:0007669"/>
    <property type="project" value="UniProtKB-SubCell"/>
</dbReference>
<dbReference type="GO" id="GO:0005524">
    <property type="term" value="F:ATP binding"/>
    <property type="evidence" value="ECO:0007669"/>
    <property type="project" value="UniProtKB-KW"/>
</dbReference>
<dbReference type="SUPFAM" id="SSF56112">
    <property type="entry name" value="Protein kinase-like (PK-like)"/>
    <property type="match status" value="1"/>
</dbReference>
<evidence type="ECO:0000313" key="13">
    <source>
        <dbReference type="EMBL" id="ABQ59610.1"/>
    </source>
</evidence>
<gene>
    <name evidence="13" type="primary">LYK11</name>
</gene>
<dbReference type="InterPro" id="IPR044812">
    <property type="entry name" value="CERK1/LYK3-like"/>
</dbReference>
<dbReference type="PANTHER" id="PTHR46204">
    <property type="entry name" value="CHITIN ELICITOR RECEPTOR KINASE 1-RELATED"/>
    <property type="match status" value="1"/>
</dbReference>
<dbReference type="EMBL" id="EF533698">
    <property type="protein sequence ID" value="ABQ59610.1"/>
    <property type="molecule type" value="Genomic_DNA"/>
</dbReference>
<organism evidence="13">
    <name type="scientific">Glycine max</name>
    <name type="common">Soybean</name>
    <name type="synonym">Glycine hispida</name>
    <dbReference type="NCBI Taxonomy" id="3847"/>
    <lineage>
        <taxon>Eukaryota</taxon>
        <taxon>Viridiplantae</taxon>
        <taxon>Streptophyta</taxon>
        <taxon>Embryophyta</taxon>
        <taxon>Tracheophyta</taxon>
        <taxon>Spermatophyta</taxon>
        <taxon>Magnoliopsida</taxon>
        <taxon>eudicotyledons</taxon>
        <taxon>Gunneridae</taxon>
        <taxon>Pentapetalae</taxon>
        <taxon>rosids</taxon>
        <taxon>fabids</taxon>
        <taxon>Fabales</taxon>
        <taxon>Fabaceae</taxon>
        <taxon>Papilionoideae</taxon>
        <taxon>50 kb inversion clade</taxon>
        <taxon>NPAAA clade</taxon>
        <taxon>indigoferoid/millettioid clade</taxon>
        <taxon>Phaseoleae</taxon>
        <taxon>Glycine</taxon>
        <taxon>Glycine subgen. Soja</taxon>
    </lineage>
</organism>
<dbReference type="AlphaFoldDB" id="A5YJW0"/>
<feature type="domain" description="LysM" evidence="12">
    <location>
        <begin position="123"/>
        <end position="176"/>
    </location>
</feature>
<evidence type="ECO:0000256" key="7">
    <source>
        <dbReference type="ARBA" id="ARBA00022989"/>
    </source>
</evidence>
<dbReference type="Pfam" id="PF07714">
    <property type="entry name" value="PK_Tyr_Ser-Thr"/>
    <property type="match status" value="1"/>
</dbReference>
<reference evidence="13" key="2">
    <citation type="submission" date="2007-04" db="EMBL/GenBank/DDBJ databases">
        <authorList>
            <person name="Zhang X.-C."/>
            <person name="Wu X."/>
            <person name="Findley S."/>
            <person name="Wan J."/>
            <person name="Libault M."/>
            <person name="Nguyen H.T."/>
            <person name="Cannon S.B."/>
            <person name="Stacey G."/>
        </authorList>
    </citation>
    <scope>NUCLEOTIDE SEQUENCE</scope>
</reference>
<feature type="transmembrane region" description="Helical" evidence="10">
    <location>
        <begin position="208"/>
        <end position="230"/>
    </location>
</feature>
<dbReference type="Gene3D" id="3.30.200.20">
    <property type="entry name" value="Phosphorylase Kinase, domain 1"/>
    <property type="match status" value="1"/>
</dbReference>
<dbReference type="PROSITE" id="PS00108">
    <property type="entry name" value="PROTEIN_KINASE_ST"/>
    <property type="match status" value="1"/>
</dbReference>
<evidence type="ECO:0000256" key="8">
    <source>
        <dbReference type="ARBA" id="ARBA00023136"/>
    </source>
</evidence>
<dbReference type="Gene3D" id="3.10.350.10">
    <property type="entry name" value="LysM domain"/>
    <property type="match status" value="1"/>
</dbReference>
<keyword evidence="3 10" id="KW-0812">Transmembrane</keyword>
<dbReference type="FunFam" id="1.10.510.10:FF:000468">
    <property type="entry name" value="PTI1-like tyrosine-protein kinase 3"/>
    <property type="match status" value="1"/>
</dbReference>
<dbReference type="GO" id="GO:0045087">
    <property type="term" value="P:innate immune response"/>
    <property type="evidence" value="ECO:0007669"/>
    <property type="project" value="InterPro"/>
</dbReference>
<dbReference type="SMART" id="SM00220">
    <property type="entry name" value="S_TKc"/>
    <property type="match status" value="1"/>
</dbReference>
<evidence type="ECO:0000256" key="10">
    <source>
        <dbReference type="SAM" id="Phobius"/>
    </source>
</evidence>
<keyword evidence="5" id="KW-0547">Nucleotide-binding</keyword>
<dbReference type="GO" id="GO:0019199">
    <property type="term" value="F:transmembrane receptor protein kinase activity"/>
    <property type="evidence" value="ECO:0007669"/>
    <property type="project" value="InterPro"/>
</dbReference>
<dbReference type="CAZy" id="CBM50">
    <property type="family name" value="Carbohydrate-Binding Module Family 50"/>
</dbReference>
<evidence type="ECO:0000259" key="12">
    <source>
        <dbReference type="PROSITE" id="PS51782"/>
    </source>
</evidence>
<keyword evidence="4" id="KW-0732">Signal</keyword>
<keyword evidence="7 10" id="KW-1133">Transmembrane helix</keyword>
<evidence type="ECO:0000259" key="11">
    <source>
        <dbReference type="PROSITE" id="PS50011"/>
    </source>
</evidence>
<sequence>MNCTDTSRVCTSFLAFKPHQNQTLAVIQSMFDVLPGEITVEGNGWDYIFIRKNCSCAAGMKKYVSNTTLTVKSNGGFEHDLVMEAYDRLALLPNTTTRWAREGGIISLSLFCSCSSGLWNYLMSYVIRDGDSVESLASRFGVSMDSIETVNGIDNPTVGSLVYIPLNSVPGESYHLMNDTPPAPTPSPSVNNFSADQVNQKAHVPHEWIIGGLGVGLALIILTIIVCVALRSPNCLVEAGNNAKDSSGKISNKFYVFGNPSLFCGCVKPVDQKQTDGESSSHQITGTKTSTLIPDMLDMDKPVVFSYEEIFSSTDGFSDSNLLGHRTYGSVYYGLLGDQEVAIKRMTSTKTKEFMSEVKVLCKVHHANLVELIGYAVSHDEFFLIYEFAQKGSLSSHLHDPQSKGHSPLSWITRVQIALDAARGLEYIHEHTKTRYVHQDIKTSNILLDASFRAKISDFGLAKLVGKTNEGETAATKVVNAYGYLAPEYLSNGLATTKSDVYAFGVVLFEIISGKEAIIQTQGPEKRSLASIMLAVLRNSPDTVSMSSTRNLVDPIMMDMYPHDCVYKMAMLAKQCVDQDPVLRPDMKQVVISLSQTLLSSVEWEATLAGNSQLKLVKHWYKAKAYLTRWIKRSSGIKDGPIINQENVPFLPRNGNRFFLQNVETIIDNVRGVLLLHPLIHHAAKNNDSRKAFWVLTESLRGTELAVAGGGDTTAGNGTPFTSFCPGTWISTNELPMFSPTVTRHGGKDNFRDGNSECDQCHMGYPMAHLAHSQPMGSC</sequence>
<dbReference type="PROSITE" id="PS50011">
    <property type="entry name" value="PROTEIN_KINASE_DOM"/>
    <property type="match status" value="1"/>
</dbReference>
<accession>A5YJW0</accession>
<evidence type="ECO:0000256" key="2">
    <source>
        <dbReference type="ARBA" id="ARBA00022475"/>
    </source>
</evidence>
<dbReference type="PANTHER" id="PTHR46204:SF10">
    <property type="entry name" value="LYSM DOMAIN RECEPTOR-LIKE KINASE 3"/>
    <property type="match status" value="1"/>
</dbReference>